<dbReference type="EMBL" id="DWWS01000044">
    <property type="protein sequence ID" value="HJC24441.1"/>
    <property type="molecule type" value="Genomic_DNA"/>
</dbReference>
<dbReference type="SUPFAM" id="SSF52266">
    <property type="entry name" value="SGNH hydrolase"/>
    <property type="match status" value="1"/>
</dbReference>
<evidence type="ECO:0000313" key="2">
    <source>
        <dbReference type="Proteomes" id="UP000823891"/>
    </source>
</evidence>
<dbReference type="Gene3D" id="3.40.50.1110">
    <property type="entry name" value="SGNH hydrolase"/>
    <property type="match status" value="1"/>
</dbReference>
<name>A0A9D2NHP8_9FIRM</name>
<reference evidence="1" key="1">
    <citation type="journal article" date="2021" name="PeerJ">
        <title>Extensive microbial diversity within the chicken gut microbiome revealed by metagenomics and culture.</title>
        <authorList>
            <person name="Gilroy R."/>
            <person name="Ravi A."/>
            <person name="Getino M."/>
            <person name="Pursley I."/>
            <person name="Horton D.L."/>
            <person name="Alikhan N.F."/>
            <person name="Baker D."/>
            <person name="Gharbi K."/>
            <person name="Hall N."/>
            <person name="Watson M."/>
            <person name="Adriaenssens E.M."/>
            <person name="Foster-Nyarko E."/>
            <person name="Jarju S."/>
            <person name="Secka A."/>
            <person name="Antonio M."/>
            <person name="Oren A."/>
            <person name="Chaudhuri R.R."/>
            <person name="La Ragione R."/>
            <person name="Hildebrand F."/>
            <person name="Pallen M.J."/>
        </authorList>
    </citation>
    <scope>NUCLEOTIDE SEQUENCE</scope>
    <source>
        <strain evidence="1">USAMLcec2-132</strain>
    </source>
</reference>
<protein>
    <submittedName>
        <fullName evidence="1">GDSL family lipase</fullName>
    </submittedName>
</protein>
<proteinExistence type="predicted"/>
<dbReference type="Proteomes" id="UP000823891">
    <property type="component" value="Unassembled WGS sequence"/>
</dbReference>
<dbReference type="Gene3D" id="2.60.120.260">
    <property type="entry name" value="Galactose-binding domain-like"/>
    <property type="match status" value="1"/>
</dbReference>
<comment type="caution">
    <text evidence="1">The sequence shown here is derived from an EMBL/GenBank/DDBJ whole genome shotgun (WGS) entry which is preliminary data.</text>
</comment>
<sequence length="367" mass="41311">MKHYLPAEPEIHILGRTVRRNPLPLFWTASGLELMTDAGELWFELESDYDSMEEWVRVEVDGFCLQRLIVPKGKSRLCAFRGFPADTVRRVRLLKEVQPMREDERRCLLVHGLECDGRLYPVPPKCCRIEFVGDSLSAGVGLSGSTSLVGAGPAVYGLDGNYALLTAEHFQADFRILAQCGWGAHCSCDNDLVRIMPRYYEQVCGVLTGEHNRALGAFEQNDFSAWQPELVVINLGSNDGFAVDRPAWVDPEDGTSYRMVSRPCGGLSDSSARRFEASVKDFLKKLRRLNPDAYLLWVYGMCEHRMAPFLESAVREYREESGDERADFLLLPATNLLWVGSDNHPGKKEHALAAQVLIERAEGILRQ</sequence>
<dbReference type="AlphaFoldDB" id="A0A9D2NHP8"/>
<evidence type="ECO:0000313" key="1">
    <source>
        <dbReference type="EMBL" id="HJC24441.1"/>
    </source>
</evidence>
<accession>A0A9D2NHP8</accession>
<organism evidence="1 2">
    <name type="scientific">Candidatus Eisenbergiella merdavium</name>
    <dbReference type="NCBI Taxonomy" id="2838551"/>
    <lineage>
        <taxon>Bacteria</taxon>
        <taxon>Bacillati</taxon>
        <taxon>Bacillota</taxon>
        <taxon>Clostridia</taxon>
        <taxon>Lachnospirales</taxon>
        <taxon>Lachnospiraceae</taxon>
        <taxon>Eisenbergiella</taxon>
    </lineage>
</organism>
<reference evidence="1" key="2">
    <citation type="submission" date="2021-04" db="EMBL/GenBank/DDBJ databases">
        <authorList>
            <person name="Gilroy R."/>
        </authorList>
    </citation>
    <scope>NUCLEOTIDE SEQUENCE</scope>
    <source>
        <strain evidence="1">USAMLcec2-132</strain>
    </source>
</reference>
<gene>
    <name evidence="1" type="ORF">H9761_12140</name>
</gene>
<dbReference type="InterPro" id="IPR036514">
    <property type="entry name" value="SGNH_hydro_sf"/>
</dbReference>